<feature type="region of interest" description="Disordered" evidence="2">
    <location>
        <begin position="1"/>
        <end position="33"/>
    </location>
</feature>
<dbReference type="Proteomes" id="UP001600888">
    <property type="component" value="Unassembled WGS sequence"/>
</dbReference>
<evidence type="ECO:0000313" key="3">
    <source>
        <dbReference type="EMBL" id="KAL2283264.1"/>
    </source>
</evidence>
<evidence type="ECO:0000313" key="4">
    <source>
        <dbReference type="Proteomes" id="UP001600888"/>
    </source>
</evidence>
<feature type="coiled-coil region" evidence="1">
    <location>
        <begin position="184"/>
        <end position="211"/>
    </location>
</feature>
<keyword evidence="4" id="KW-1185">Reference proteome</keyword>
<feature type="compositionally biased region" description="Basic residues" evidence="2">
    <location>
        <begin position="21"/>
        <end position="30"/>
    </location>
</feature>
<protein>
    <submittedName>
        <fullName evidence="3">Uncharacterized protein</fullName>
    </submittedName>
</protein>
<reference evidence="3 4" key="1">
    <citation type="submission" date="2024-03" db="EMBL/GenBank/DDBJ databases">
        <title>A high-quality draft genome sequence of Diaporthe vaccinii, a causative agent of upright dieback and viscid rot disease in cranberry plants.</title>
        <authorList>
            <person name="Sarrasin M."/>
            <person name="Lang B.F."/>
            <person name="Burger G."/>
        </authorList>
    </citation>
    <scope>NUCLEOTIDE SEQUENCE [LARGE SCALE GENOMIC DNA]</scope>
    <source>
        <strain evidence="3 4">IS7</strain>
    </source>
</reference>
<proteinExistence type="predicted"/>
<name>A0ABR4ELE9_9PEZI</name>
<keyword evidence="1" id="KW-0175">Coiled coil</keyword>
<accession>A0ABR4ELE9</accession>
<evidence type="ECO:0000256" key="1">
    <source>
        <dbReference type="SAM" id="Coils"/>
    </source>
</evidence>
<gene>
    <name evidence="3" type="ORF">FJTKL_10139</name>
</gene>
<feature type="compositionally biased region" description="Basic residues" evidence="2">
    <location>
        <begin position="1"/>
        <end position="13"/>
    </location>
</feature>
<evidence type="ECO:0000256" key="2">
    <source>
        <dbReference type="SAM" id="MobiDB-lite"/>
    </source>
</evidence>
<comment type="caution">
    <text evidence="3">The sequence shown here is derived from an EMBL/GenBank/DDBJ whole genome shotgun (WGS) entry which is preliminary data.</text>
</comment>
<sequence length="399" mass="45457">MVKEPKRHHHPKPNHPSPGISKRRRTRKPLKPGLRLFTRDAKFALPLAPSKGERMAPGAPADEATTSALAQCVDLALRLLEEGRGNRVLVGVGMQIVAERRAEAARAGARRPEAGIYKGELRDMPMWVAIFLRQVREFGIPICVCDSLSGYGLTQRWTWGSNMEDYDCRNSAVVYIHQCLVDGLLRSENSVEQCTKEQESLNAEIQNGNREMDSSSTRAEIQRLQDAQANAQMSLERAVFCISVFLAHEFVHCFTGYLTGSSQPGTPPGLDARPYSDRKHGEAGWYWTRHTFGGLSHVWFDKDEPEEPSHFGLPMLLDYNKRRSKSFFYQIDHEVVKRVLGDDWASANRIDPEWFLRLKDETTRISFKEWDTVYEEITVLILGFKTQLAKRPSNVFHQE</sequence>
<organism evidence="3 4">
    <name type="scientific">Diaporthe vaccinii</name>
    <dbReference type="NCBI Taxonomy" id="105482"/>
    <lineage>
        <taxon>Eukaryota</taxon>
        <taxon>Fungi</taxon>
        <taxon>Dikarya</taxon>
        <taxon>Ascomycota</taxon>
        <taxon>Pezizomycotina</taxon>
        <taxon>Sordariomycetes</taxon>
        <taxon>Sordariomycetidae</taxon>
        <taxon>Diaporthales</taxon>
        <taxon>Diaporthaceae</taxon>
        <taxon>Diaporthe</taxon>
        <taxon>Diaporthe eres species complex</taxon>
    </lineage>
</organism>
<dbReference type="EMBL" id="JBAWTH010000044">
    <property type="protein sequence ID" value="KAL2283264.1"/>
    <property type="molecule type" value="Genomic_DNA"/>
</dbReference>